<sequence>MIVRVKKIFYEDTVWTTVILKSGKKIEFFDENCRDLSEYINKDIDLLIIVSFFSILDCDKKLIPPGVSGQGKHYKIKGKYLGEYIIPSHYFRIEDNLKNGLRGFHGIKIEDGIFLISPTAIKTDLSVNEDVCLEISRFDLFGGIF</sequence>
<reference evidence="1" key="1">
    <citation type="journal article" date="2015" name="Nature">
        <title>Complex archaea that bridge the gap between prokaryotes and eukaryotes.</title>
        <authorList>
            <person name="Spang A."/>
            <person name="Saw J.H."/>
            <person name="Jorgensen S.L."/>
            <person name="Zaremba-Niedzwiedzka K."/>
            <person name="Martijn J."/>
            <person name="Lind A.E."/>
            <person name="van Eijk R."/>
            <person name="Schleper C."/>
            <person name="Guy L."/>
            <person name="Ettema T.J."/>
        </authorList>
    </citation>
    <scope>NUCLEOTIDE SEQUENCE</scope>
</reference>
<name>A0A0F9JIH9_9ZZZZ</name>
<comment type="caution">
    <text evidence="1">The sequence shown here is derived from an EMBL/GenBank/DDBJ whole genome shotgun (WGS) entry which is preliminary data.</text>
</comment>
<gene>
    <name evidence="1" type="ORF">LCGC14_1448350</name>
</gene>
<organism evidence="1">
    <name type="scientific">marine sediment metagenome</name>
    <dbReference type="NCBI Taxonomy" id="412755"/>
    <lineage>
        <taxon>unclassified sequences</taxon>
        <taxon>metagenomes</taxon>
        <taxon>ecological metagenomes</taxon>
    </lineage>
</organism>
<proteinExistence type="predicted"/>
<evidence type="ECO:0000313" key="1">
    <source>
        <dbReference type="EMBL" id="KKM69674.1"/>
    </source>
</evidence>
<accession>A0A0F9JIH9</accession>
<dbReference type="AlphaFoldDB" id="A0A0F9JIH9"/>
<dbReference type="EMBL" id="LAZR01009949">
    <property type="protein sequence ID" value="KKM69674.1"/>
    <property type="molecule type" value="Genomic_DNA"/>
</dbReference>
<protein>
    <submittedName>
        <fullName evidence="1">Uncharacterized protein</fullName>
    </submittedName>
</protein>